<comment type="caution">
    <text evidence="1">The sequence shown here is derived from an EMBL/GenBank/DDBJ whole genome shotgun (WGS) entry which is preliminary data.</text>
</comment>
<dbReference type="Gene3D" id="3.90.550.10">
    <property type="entry name" value="Spore Coat Polysaccharide Biosynthesis Protein SpsA, Chain A"/>
    <property type="match status" value="1"/>
</dbReference>
<evidence type="ECO:0000313" key="1">
    <source>
        <dbReference type="EMBL" id="KKS12978.1"/>
    </source>
</evidence>
<dbReference type="SUPFAM" id="SSF53448">
    <property type="entry name" value="Nucleotide-diphospho-sugar transferases"/>
    <property type="match status" value="1"/>
</dbReference>
<name>A0A0G0ZIZ6_9BACT</name>
<organism evidence="1 2">
    <name type="scientific">Candidatus Daviesbacteria bacterium GW2011_GWB1_41_5</name>
    <dbReference type="NCBI Taxonomy" id="1618429"/>
    <lineage>
        <taxon>Bacteria</taxon>
        <taxon>Candidatus Daviesiibacteriota</taxon>
    </lineage>
</organism>
<protein>
    <recommendedName>
        <fullName evidence="3">Nucleotidyl transferase domain-containing protein</fullName>
    </recommendedName>
</protein>
<accession>A0A0G0ZIZ6</accession>
<dbReference type="EMBL" id="LCBN01000035">
    <property type="protein sequence ID" value="KKS12978.1"/>
    <property type="molecule type" value="Genomic_DNA"/>
</dbReference>
<gene>
    <name evidence="1" type="ORF">UU67_C0035G0005</name>
</gene>
<evidence type="ECO:0000313" key="2">
    <source>
        <dbReference type="Proteomes" id="UP000034753"/>
    </source>
</evidence>
<reference evidence="1 2" key="1">
    <citation type="journal article" date="2015" name="Nature">
        <title>rRNA introns, odd ribosomes, and small enigmatic genomes across a large radiation of phyla.</title>
        <authorList>
            <person name="Brown C.T."/>
            <person name="Hug L.A."/>
            <person name="Thomas B.C."/>
            <person name="Sharon I."/>
            <person name="Castelle C.J."/>
            <person name="Singh A."/>
            <person name="Wilkins M.J."/>
            <person name="Williams K.H."/>
            <person name="Banfield J.F."/>
        </authorList>
    </citation>
    <scope>NUCLEOTIDE SEQUENCE [LARGE SCALE GENOMIC DNA]</scope>
</reference>
<dbReference type="Proteomes" id="UP000034753">
    <property type="component" value="Unassembled WGS sequence"/>
</dbReference>
<dbReference type="AlphaFoldDB" id="A0A0G0ZIZ6"/>
<dbReference type="InterPro" id="IPR029044">
    <property type="entry name" value="Nucleotide-diphossugar_trans"/>
</dbReference>
<proteinExistence type="predicted"/>
<evidence type="ECO:0008006" key="3">
    <source>
        <dbReference type="Google" id="ProtNLM"/>
    </source>
</evidence>
<sequence length="242" mass="27715">MYKILLPTSGTGSRLGEITKNTNKSLVPINGRPTIDYILDSYAKDVPFVITLGYLGQSVKDYLEKNHPNRIFEFVWIDKYEGPGSSLGYSMLKAGENLQCPFIFHACDGIFVEKIPLPEKNWIGGFIDDWEMTDLPLKEYRTHTMKDNKILNFNDRGIPGDSFHIGLDGIFDYQLWWEILESLYKSDPNDSQISDVPILDAMIKKGIVFTRVPYKVWLDTGNTRALQRTEKFLQEGGSEFLK</sequence>